<dbReference type="AlphaFoldDB" id="I0GMJ6"/>
<evidence type="ECO:0000256" key="4">
    <source>
        <dbReference type="SAM" id="MobiDB-lite"/>
    </source>
</evidence>
<evidence type="ECO:0000313" key="9">
    <source>
        <dbReference type="Proteomes" id="UP000007887"/>
    </source>
</evidence>
<evidence type="ECO:0000259" key="6">
    <source>
        <dbReference type="Pfam" id="PF03865"/>
    </source>
</evidence>
<evidence type="ECO:0000313" key="8">
    <source>
        <dbReference type="EMBL" id="BAL81983.1"/>
    </source>
</evidence>
<dbReference type="KEGG" id="sri:SELR_02750"/>
<feature type="compositionally biased region" description="Polar residues" evidence="4">
    <location>
        <begin position="61"/>
        <end position="72"/>
    </location>
</feature>
<accession>I0GMJ6</accession>
<evidence type="ECO:0000259" key="7">
    <source>
        <dbReference type="Pfam" id="PF08479"/>
    </source>
</evidence>
<protein>
    <recommendedName>
        <fullName evidence="10">Hemolysin activation/secretion protein</fullName>
    </recommendedName>
</protein>
<feature type="domain" description="Polypeptide-transport-associated ShlB-type" evidence="7">
    <location>
        <begin position="74"/>
        <end position="149"/>
    </location>
</feature>
<dbReference type="PATRIC" id="fig|927704.6.peg.282"/>
<dbReference type="InterPro" id="IPR005565">
    <property type="entry name" value="Hemolysn_activator_HlyB_C"/>
</dbReference>
<feature type="domain" description="Haemolysin activator HlyB C-terminal" evidence="6">
    <location>
        <begin position="212"/>
        <end position="513"/>
    </location>
</feature>
<evidence type="ECO:0000256" key="5">
    <source>
        <dbReference type="SAM" id="SignalP"/>
    </source>
</evidence>
<keyword evidence="5" id="KW-0732">Signal</keyword>
<organism evidence="8 9">
    <name type="scientific">Selenomonas ruminantium subsp. lactilytica (strain NBRC 103574 / TAM6421)</name>
    <dbReference type="NCBI Taxonomy" id="927704"/>
    <lineage>
        <taxon>Bacteria</taxon>
        <taxon>Bacillati</taxon>
        <taxon>Bacillota</taxon>
        <taxon>Negativicutes</taxon>
        <taxon>Selenomonadales</taxon>
        <taxon>Selenomonadaceae</taxon>
        <taxon>Selenomonas</taxon>
    </lineage>
</organism>
<sequence length="554" mass="59964">MDLKIISARRRKSTKSLAAYMAAAALLAVPFTVEAAPAVPDPGKEVRQPAEQGKTDIRSSLPENTSSAAQGTKFTLTKIRTEHEGMKLADEGLAAITQPLLGREITASELNAAVEELTKYARSHGYPAAIAYIPEQTAVDGDLRIAFAPGRFSGIRTESQGVLKEKVAHRPLAGLKSGDIIETKKLEQSLRNLRDIPGIEANAVLSPGPEQGTSNLTVKVEPKDPATYILYAENYGSKAAGRYRYGLQADWKNLGGTGSRLNVGALISNGKQHGGNIAYEIPVGHSMTTLGVAYSHSDYELGSIWSQLGVEGKSDTVSLYGRTPLLNYYTNDLNLTYAVNYRKLRDEFNGMDIGDRHSTSFSLGLDGTARTTETVLHYNVAFHTGSVTPDSDIARKLADLQDTKGRFSKGTLDLTAIQKISGPFDVMLKLSGQKAASNLDSSEHIYLGGARGIRAYPQGEASGDEGILGNLELRYHTPVKGLTLSTYFDAGTVKAEKSRSGNTTLKGWGLGLTYSKPNDWFARVDYARRIGFADNLSRDAESRGRIWFMAGKVF</sequence>
<dbReference type="Pfam" id="PF03865">
    <property type="entry name" value="ShlB"/>
    <property type="match status" value="1"/>
</dbReference>
<proteinExistence type="predicted"/>
<dbReference type="Gene3D" id="2.40.160.50">
    <property type="entry name" value="membrane protein fhac: a member of the omp85/tpsb transporter family"/>
    <property type="match status" value="1"/>
</dbReference>
<dbReference type="Gene3D" id="3.10.20.310">
    <property type="entry name" value="membrane protein fhac"/>
    <property type="match status" value="1"/>
</dbReference>
<dbReference type="PANTHER" id="PTHR34597:SF1">
    <property type="entry name" value="HEME_HEMOPEXIN TRANSPORTER PROTEIN HUXB"/>
    <property type="match status" value="1"/>
</dbReference>
<dbReference type="PANTHER" id="PTHR34597">
    <property type="entry name" value="SLR1661 PROTEIN"/>
    <property type="match status" value="1"/>
</dbReference>
<evidence type="ECO:0008006" key="10">
    <source>
        <dbReference type="Google" id="ProtNLM"/>
    </source>
</evidence>
<reference evidence="8 9" key="1">
    <citation type="submission" date="2011-10" db="EMBL/GenBank/DDBJ databases">
        <title>Whole genome sequence of Selenomonas ruminantium subsp. lactilytica TAM6421.</title>
        <authorList>
            <person name="Oguchi A."/>
            <person name="Ankai A."/>
            <person name="Kaneko J."/>
            <person name="Yamada-Narita S."/>
            <person name="Fukui S."/>
            <person name="Takahashi M."/>
            <person name="Onodera T."/>
            <person name="Kojima S."/>
            <person name="Fushimi T."/>
            <person name="Abe N."/>
            <person name="Kamio Y."/>
            <person name="Yamazaki S."/>
            <person name="Fujita N."/>
        </authorList>
    </citation>
    <scope>NUCLEOTIDE SEQUENCE [LARGE SCALE GENOMIC DNA]</scope>
    <source>
        <strain evidence="9">NBRC 103574 / TAM6421</strain>
    </source>
</reference>
<evidence type="ECO:0000256" key="2">
    <source>
        <dbReference type="ARBA" id="ARBA00022692"/>
    </source>
</evidence>
<dbReference type="Proteomes" id="UP000007887">
    <property type="component" value="Chromosome"/>
</dbReference>
<feature type="compositionally biased region" description="Basic and acidic residues" evidence="4">
    <location>
        <begin position="42"/>
        <end position="57"/>
    </location>
</feature>
<dbReference type="HOGENOM" id="CLU_021521_2_2_9"/>
<keyword evidence="3" id="KW-0998">Cell outer membrane</keyword>
<dbReference type="GO" id="GO:0046819">
    <property type="term" value="P:protein secretion by the type V secretion system"/>
    <property type="evidence" value="ECO:0007669"/>
    <property type="project" value="TreeGrafter"/>
</dbReference>
<feature type="chain" id="PRO_5003627152" description="Hemolysin activation/secretion protein" evidence="5">
    <location>
        <begin position="36"/>
        <end position="554"/>
    </location>
</feature>
<dbReference type="eggNOG" id="COG2831">
    <property type="taxonomic scope" value="Bacteria"/>
</dbReference>
<dbReference type="GO" id="GO:0008320">
    <property type="term" value="F:protein transmembrane transporter activity"/>
    <property type="evidence" value="ECO:0007669"/>
    <property type="project" value="TreeGrafter"/>
</dbReference>
<feature type="region of interest" description="Disordered" evidence="4">
    <location>
        <begin position="38"/>
        <end position="72"/>
    </location>
</feature>
<dbReference type="Pfam" id="PF08479">
    <property type="entry name" value="POTRA_2"/>
    <property type="match status" value="1"/>
</dbReference>
<gene>
    <name evidence="8" type="ordered locus">SELR_02750</name>
</gene>
<evidence type="ECO:0000256" key="1">
    <source>
        <dbReference type="ARBA" id="ARBA00022452"/>
    </source>
</evidence>
<keyword evidence="2" id="KW-0812">Transmembrane</keyword>
<dbReference type="InterPro" id="IPR013686">
    <property type="entry name" value="Polypept-transport_assoc_ShlB"/>
</dbReference>
<dbReference type="InterPro" id="IPR051544">
    <property type="entry name" value="TPS_OM_transporter"/>
</dbReference>
<dbReference type="GO" id="GO:0098046">
    <property type="term" value="C:type V protein secretion system complex"/>
    <property type="evidence" value="ECO:0007669"/>
    <property type="project" value="TreeGrafter"/>
</dbReference>
<evidence type="ECO:0000256" key="3">
    <source>
        <dbReference type="ARBA" id="ARBA00023237"/>
    </source>
</evidence>
<keyword evidence="1" id="KW-0472">Membrane</keyword>
<keyword evidence="1" id="KW-1134">Transmembrane beta strand</keyword>
<feature type="signal peptide" evidence="5">
    <location>
        <begin position="1"/>
        <end position="35"/>
    </location>
</feature>
<name>I0GMJ6_SELRL</name>
<dbReference type="EMBL" id="AP012292">
    <property type="protein sequence ID" value="BAL81983.1"/>
    <property type="molecule type" value="Genomic_DNA"/>
</dbReference>